<dbReference type="Proteomes" id="UP001165042">
    <property type="component" value="Unassembled WGS sequence"/>
</dbReference>
<reference evidence="2" key="1">
    <citation type="submission" date="2023-02" db="EMBL/GenBank/DDBJ databases">
        <title>Actinokineospora globicatena NBRC 15670.</title>
        <authorList>
            <person name="Ichikawa N."/>
            <person name="Sato H."/>
            <person name="Tonouchi N."/>
        </authorList>
    </citation>
    <scope>NUCLEOTIDE SEQUENCE</scope>
    <source>
        <strain evidence="2">NBRC 15670</strain>
    </source>
</reference>
<name>A0A9W6QHL0_9PSEU</name>
<feature type="domain" description="Peptidase C14 caspase" evidence="1">
    <location>
        <begin position="49"/>
        <end position="254"/>
    </location>
</feature>
<dbReference type="GO" id="GO:0004197">
    <property type="term" value="F:cysteine-type endopeptidase activity"/>
    <property type="evidence" value="ECO:0007669"/>
    <property type="project" value="InterPro"/>
</dbReference>
<dbReference type="SUPFAM" id="SSF52129">
    <property type="entry name" value="Caspase-like"/>
    <property type="match status" value="1"/>
</dbReference>
<dbReference type="EMBL" id="BSSD01000001">
    <property type="protein sequence ID" value="GLW89547.1"/>
    <property type="molecule type" value="Genomic_DNA"/>
</dbReference>
<dbReference type="NCBIfam" id="NF047832">
    <property type="entry name" value="caspase_w_EACC1"/>
    <property type="match status" value="1"/>
</dbReference>
<dbReference type="Gene3D" id="3.40.50.1460">
    <property type="match status" value="1"/>
</dbReference>
<protein>
    <recommendedName>
        <fullName evidence="1">Peptidase C14 caspase domain-containing protein</fullName>
    </recommendedName>
</protein>
<dbReference type="AlphaFoldDB" id="A0A9W6QHL0"/>
<proteinExistence type="predicted"/>
<dbReference type="GO" id="GO:0006508">
    <property type="term" value="P:proteolysis"/>
    <property type="evidence" value="ECO:0007669"/>
    <property type="project" value="InterPro"/>
</dbReference>
<accession>A0A9W6QHL0</accession>
<evidence type="ECO:0000259" key="1">
    <source>
        <dbReference type="Pfam" id="PF00656"/>
    </source>
</evidence>
<organism evidence="2 3">
    <name type="scientific">Actinokineospora globicatena</name>
    <dbReference type="NCBI Taxonomy" id="103729"/>
    <lineage>
        <taxon>Bacteria</taxon>
        <taxon>Bacillati</taxon>
        <taxon>Actinomycetota</taxon>
        <taxon>Actinomycetes</taxon>
        <taxon>Pseudonocardiales</taxon>
        <taxon>Pseudonocardiaceae</taxon>
        <taxon>Actinokineospora</taxon>
    </lineage>
</organism>
<gene>
    <name evidence="2" type="ORF">Aglo03_03630</name>
</gene>
<dbReference type="InterPro" id="IPR011600">
    <property type="entry name" value="Pept_C14_caspase"/>
</dbReference>
<dbReference type="Pfam" id="PF00656">
    <property type="entry name" value="Peptidase_C14"/>
    <property type="match status" value="1"/>
</dbReference>
<comment type="caution">
    <text evidence="2">The sequence shown here is derived from an EMBL/GenBank/DDBJ whole genome shotgun (WGS) entry which is preliminary data.</text>
</comment>
<evidence type="ECO:0000313" key="2">
    <source>
        <dbReference type="EMBL" id="GLW89547.1"/>
    </source>
</evidence>
<dbReference type="InterPro" id="IPR029030">
    <property type="entry name" value="Caspase-like_dom_sf"/>
</dbReference>
<keyword evidence="3" id="KW-1185">Reference proteome</keyword>
<sequence length="554" mass="59318">MPLANQLHTDPPPQFVVRPTTVPKPAVPVAGPTALCYMIPMAQFDPTRSKAVLVGVSAYDHLPDLPAVANNLVGLREVLTDPTLGGMDPADCAVLPADADPVAIGRAIAAAEQARDMLLVYFSGHGMPGAQAGQLLLALKGTDPDLPEYSSLPYDAVRGQVVRSGARVRVLIMDCCFSGRAVGPYMGAARDLVAELEINGTFVLTASPANQVAMSGAAYSEFTGELLAILRDGIPGTQRLLTVEAIYRRLRQVMLIRNLPEPQLLNTGTAEDLALAPNRAYLAPNTPAESEEPTGRVLALGSLGTNPEAWRKPSVPELATVDQPFRARAVTAADFAPRLFKAEEAADPVDQLADYLDRVAEYCLGVADPTRLPGQHPEWAGLLDRARTGGGVAEIDHLLDRAYRALPRFTGFAPVGGGFSLVLLRNRLAQRWAGFSAEYLAGIARFCEPPLPVGGDLSADLAQRLPDLADPLHRATELYRSTTSSVPPDQDRVPPWFTKAIRWTGAVGLAASIASNRTVYQQFADNLDRELEALVPITDEIESILRALIAAGRI</sequence>
<evidence type="ECO:0000313" key="3">
    <source>
        <dbReference type="Proteomes" id="UP001165042"/>
    </source>
</evidence>